<feature type="transmembrane region" description="Helical" evidence="7">
    <location>
        <begin position="320"/>
        <end position="340"/>
    </location>
</feature>
<name>A0ABW4V0M8_9MICO</name>
<feature type="transmembrane region" description="Helical" evidence="7">
    <location>
        <begin position="155"/>
        <end position="172"/>
    </location>
</feature>
<feature type="domain" description="Major facilitator superfamily (MFS) profile" evidence="8">
    <location>
        <begin position="1"/>
        <end position="407"/>
    </location>
</feature>
<dbReference type="SUPFAM" id="SSF103473">
    <property type="entry name" value="MFS general substrate transporter"/>
    <property type="match status" value="1"/>
</dbReference>
<evidence type="ECO:0000256" key="5">
    <source>
        <dbReference type="ARBA" id="ARBA00022989"/>
    </source>
</evidence>
<dbReference type="PANTHER" id="PTHR23517">
    <property type="entry name" value="RESISTANCE PROTEIN MDTM, PUTATIVE-RELATED-RELATED"/>
    <property type="match status" value="1"/>
</dbReference>
<keyword evidence="10" id="KW-1185">Reference proteome</keyword>
<evidence type="ECO:0000256" key="3">
    <source>
        <dbReference type="ARBA" id="ARBA00022475"/>
    </source>
</evidence>
<dbReference type="PROSITE" id="PS50850">
    <property type="entry name" value="MFS"/>
    <property type="match status" value="1"/>
</dbReference>
<dbReference type="PROSITE" id="PS00216">
    <property type="entry name" value="SUGAR_TRANSPORT_1"/>
    <property type="match status" value="1"/>
</dbReference>
<dbReference type="InterPro" id="IPR020846">
    <property type="entry name" value="MFS_dom"/>
</dbReference>
<evidence type="ECO:0000259" key="8">
    <source>
        <dbReference type="PROSITE" id="PS50850"/>
    </source>
</evidence>
<comment type="caution">
    <text evidence="9">The sequence shown here is derived from an EMBL/GenBank/DDBJ whole genome shotgun (WGS) entry which is preliminary data.</text>
</comment>
<comment type="subcellular location">
    <subcellularLocation>
        <location evidence="1">Cell membrane</location>
        <topology evidence="1">Multi-pass membrane protein</topology>
    </subcellularLocation>
</comment>
<feature type="transmembrane region" description="Helical" evidence="7">
    <location>
        <begin position="261"/>
        <end position="282"/>
    </location>
</feature>
<keyword evidence="3" id="KW-1003">Cell membrane</keyword>
<dbReference type="InterPro" id="IPR005829">
    <property type="entry name" value="Sugar_transporter_CS"/>
</dbReference>
<dbReference type="Proteomes" id="UP001597338">
    <property type="component" value="Unassembled WGS sequence"/>
</dbReference>
<dbReference type="Pfam" id="PF07690">
    <property type="entry name" value="MFS_1"/>
    <property type="match status" value="1"/>
</dbReference>
<evidence type="ECO:0000256" key="4">
    <source>
        <dbReference type="ARBA" id="ARBA00022692"/>
    </source>
</evidence>
<organism evidence="9 10">
    <name type="scientific">Promicromonospora aerolata</name>
    <dbReference type="NCBI Taxonomy" id="195749"/>
    <lineage>
        <taxon>Bacteria</taxon>
        <taxon>Bacillati</taxon>
        <taxon>Actinomycetota</taxon>
        <taxon>Actinomycetes</taxon>
        <taxon>Micrococcales</taxon>
        <taxon>Promicromonosporaceae</taxon>
        <taxon>Promicromonospora</taxon>
    </lineage>
</organism>
<evidence type="ECO:0000256" key="7">
    <source>
        <dbReference type="SAM" id="Phobius"/>
    </source>
</evidence>
<feature type="transmembrane region" description="Helical" evidence="7">
    <location>
        <begin position="110"/>
        <end position="134"/>
    </location>
</feature>
<dbReference type="EMBL" id="JBHUHF010000001">
    <property type="protein sequence ID" value="MFD2024351.1"/>
    <property type="molecule type" value="Genomic_DNA"/>
</dbReference>
<protein>
    <submittedName>
        <fullName evidence="9">MFS transporter</fullName>
    </submittedName>
</protein>
<accession>A0ABW4V0M8</accession>
<feature type="transmembrane region" description="Helical" evidence="7">
    <location>
        <begin position="57"/>
        <end position="75"/>
    </location>
</feature>
<keyword evidence="2" id="KW-0813">Transport</keyword>
<evidence type="ECO:0000256" key="2">
    <source>
        <dbReference type="ARBA" id="ARBA00022448"/>
    </source>
</evidence>
<feature type="transmembrane region" description="Helical" evidence="7">
    <location>
        <begin position="21"/>
        <end position="37"/>
    </location>
</feature>
<dbReference type="Gene3D" id="1.20.1250.20">
    <property type="entry name" value="MFS general substrate transporter like domains"/>
    <property type="match status" value="1"/>
</dbReference>
<gene>
    <name evidence="9" type="ORF">ACFSL2_02395</name>
</gene>
<feature type="transmembrane region" description="Helical" evidence="7">
    <location>
        <begin position="227"/>
        <end position="249"/>
    </location>
</feature>
<feature type="transmembrane region" description="Helical" evidence="7">
    <location>
        <begin position="294"/>
        <end position="314"/>
    </location>
</feature>
<keyword evidence="4 7" id="KW-0812">Transmembrane</keyword>
<dbReference type="InterPro" id="IPR050171">
    <property type="entry name" value="MFS_Transporters"/>
</dbReference>
<dbReference type="InterPro" id="IPR036259">
    <property type="entry name" value="MFS_trans_sf"/>
</dbReference>
<proteinExistence type="predicted"/>
<evidence type="ECO:0000256" key="6">
    <source>
        <dbReference type="ARBA" id="ARBA00023136"/>
    </source>
</evidence>
<feature type="transmembrane region" description="Helical" evidence="7">
    <location>
        <begin position="178"/>
        <end position="198"/>
    </location>
</feature>
<feature type="transmembrane region" description="Helical" evidence="7">
    <location>
        <begin position="352"/>
        <end position="373"/>
    </location>
</feature>
<keyword evidence="6 7" id="KW-0472">Membrane</keyword>
<evidence type="ECO:0000313" key="9">
    <source>
        <dbReference type="EMBL" id="MFD2024351.1"/>
    </source>
</evidence>
<reference evidence="10" key="1">
    <citation type="journal article" date="2019" name="Int. J. Syst. Evol. Microbiol.">
        <title>The Global Catalogue of Microorganisms (GCM) 10K type strain sequencing project: providing services to taxonomists for standard genome sequencing and annotation.</title>
        <authorList>
            <consortium name="The Broad Institute Genomics Platform"/>
            <consortium name="The Broad Institute Genome Sequencing Center for Infectious Disease"/>
            <person name="Wu L."/>
            <person name="Ma J."/>
        </authorList>
    </citation>
    <scope>NUCLEOTIDE SEQUENCE [LARGE SCALE GENOMIC DNA]</scope>
    <source>
        <strain evidence="10">CCM 7043</strain>
    </source>
</reference>
<dbReference type="RefSeq" id="WP_377196292.1">
    <property type="nucleotide sequence ID" value="NZ_JBHUHF010000001.1"/>
</dbReference>
<keyword evidence="5 7" id="KW-1133">Transmembrane helix</keyword>
<evidence type="ECO:0000313" key="10">
    <source>
        <dbReference type="Proteomes" id="UP001597338"/>
    </source>
</evidence>
<feature type="transmembrane region" description="Helical" evidence="7">
    <location>
        <begin position="385"/>
        <end position="403"/>
    </location>
</feature>
<evidence type="ECO:0000256" key="1">
    <source>
        <dbReference type="ARBA" id="ARBA00004651"/>
    </source>
</evidence>
<sequence>MPASGPGHDPAPTRRSRGPRTWWPVAAVLVAVAWGGNDFTPLLVLYREQGEMGPVTVDALLAVYVFGLVPALLLGGPLSDRFGRRPLLLPAAPISALGSLVLALDPASPLVLGVGRLLCGVALGLAMAVGSTWLTELSAATGERSAGPRRGSLSLTAGFLAGAGVAAMLAQFAPWPTFLSYLLHAAGSLLAGLVLLRVPETRPSLPRGERPPLLDDLRITAVRHPRFLRVVVPLAPWVFGCASCAFVVLPSLLTDRVGGLPIAFAGAMAILALGCGIGIQVLARRIDTPSSARASVVALVIVGAGMALAAWASAAVSLPVGVVAAVVLGAGYGLALVAGLSEVARIAGPGQLAGLTAVFYSLTYLGFFVPMVLAWLRDTWSYEEMLGFGVVAVALCLAIVAVSSRRALPGGMR</sequence>
<dbReference type="InterPro" id="IPR011701">
    <property type="entry name" value="MFS"/>
</dbReference>